<keyword evidence="6" id="KW-1185">Reference proteome</keyword>
<evidence type="ECO:0000256" key="3">
    <source>
        <dbReference type="SAM" id="MobiDB-lite"/>
    </source>
</evidence>
<evidence type="ECO:0000313" key="5">
    <source>
        <dbReference type="EMBL" id="ALA60423.1"/>
    </source>
</evidence>
<dbReference type="Gene3D" id="3.40.50.2300">
    <property type="match status" value="1"/>
</dbReference>
<feature type="modified residue" description="4-aspartylphosphate" evidence="2">
    <location>
        <position position="54"/>
    </location>
</feature>
<dbReference type="PANTHER" id="PTHR43214">
    <property type="entry name" value="TWO-COMPONENT RESPONSE REGULATOR"/>
    <property type="match status" value="1"/>
</dbReference>
<organism evidence="5 6">
    <name type="scientific">Nitrospira moscoviensis</name>
    <dbReference type="NCBI Taxonomy" id="42253"/>
    <lineage>
        <taxon>Bacteria</taxon>
        <taxon>Pseudomonadati</taxon>
        <taxon>Nitrospirota</taxon>
        <taxon>Nitrospiria</taxon>
        <taxon>Nitrospirales</taxon>
        <taxon>Nitrospiraceae</taxon>
        <taxon>Nitrospira</taxon>
    </lineage>
</organism>
<keyword evidence="2" id="KW-0597">Phosphoprotein</keyword>
<dbReference type="SMART" id="SM00448">
    <property type="entry name" value="REC"/>
    <property type="match status" value="1"/>
</dbReference>
<dbReference type="PANTHER" id="PTHR43214:SF43">
    <property type="entry name" value="TWO-COMPONENT RESPONSE REGULATOR"/>
    <property type="match status" value="1"/>
</dbReference>
<proteinExistence type="predicted"/>
<dbReference type="RefSeq" id="WP_053381285.1">
    <property type="nucleotide sequence ID" value="NZ_CP011801.1"/>
</dbReference>
<evidence type="ECO:0000256" key="2">
    <source>
        <dbReference type="PROSITE-ProRule" id="PRU00169"/>
    </source>
</evidence>
<dbReference type="SUPFAM" id="SSF52172">
    <property type="entry name" value="CheY-like"/>
    <property type="match status" value="1"/>
</dbReference>
<dbReference type="InterPro" id="IPR001789">
    <property type="entry name" value="Sig_transdc_resp-reg_receiver"/>
</dbReference>
<dbReference type="InterPro" id="IPR011006">
    <property type="entry name" value="CheY-like_superfamily"/>
</dbReference>
<dbReference type="InterPro" id="IPR039420">
    <property type="entry name" value="WalR-like"/>
</dbReference>
<dbReference type="GO" id="GO:0000160">
    <property type="term" value="P:phosphorelay signal transduction system"/>
    <property type="evidence" value="ECO:0007669"/>
    <property type="project" value="InterPro"/>
</dbReference>
<keyword evidence="1" id="KW-0238">DNA-binding</keyword>
<dbReference type="PROSITE" id="PS50110">
    <property type="entry name" value="RESPONSE_REGULATORY"/>
    <property type="match status" value="1"/>
</dbReference>
<dbReference type="EMBL" id="CP011801">
    <property type="protein sequence ID" value="ALA60423.1"/>
    <property type="molecule type" value="Genomic_DNA"/>
</dbReference>
<dbReference type="GO" id="GO:0003677">
    <property type="term" value="F:DNA binding"/>
    <property type="evidence" value="ECO:0007669"/>
    <property type="project" value="UniProtKB-KW"/>
</dbReference>
<dbReference type="Pfam" id="PF00072">
    <property type="entry name" value="Response_reg"/>
    <property type="match status" value="1"/>
</dbReference>
<dbReference type="CDD" id="cd17535">
    <property type="entry name" value="REC_NarL-like"/>
    <property type="match status" value="1"/>
</dbReference>
<dbReference type="OrthoDB" id="236568at2"/>
<accession>A0A0K2GHJ5</accession>
<evidence type="ECO:0000259" key="4">
    <source>
        <dbReference type="PROSITE" id="PS50110"/>
    </source>
</evidence>
<dbReference type="KEGG" id="nmv:NITMOv2_4039"/>
<evidence type="ECO:0000256" key="1">
    <source>
        <dbReference type="ARBA" id="ARBA00023125"/>
    </source>
</evidence>
<dbReference type="AlphaFoldDB" id="A0A0K2GHJ5"/>
<feature type="domain" description="Response regulatory" evidence="4">
    <location>
        <begin position="5"/>
        <end position="119"/>
    </location>
</feature>
<name>A0A0K2GHJ5_NITMO</name>
<evidence type="ECO:0000313" key="6">
    <source>
        <dbReference type="Proteomes" id="UP000069205"/>
    </source>
</evidence>
<gene>
    <name evidence="5" type="ORF">NITMOv2_4039</name>
</gene>
<sequence length="152" mass="16290">MKRLRILLADDHPQILTLLQTLLEPDYHVVGTAEDGQSLIAAAQALRPDVVLTDVDMPVLNGIDAVRELHKLVPDCRVIVHTSHCEPDIMAAAFEAGAAGYLIKGSSQSLASSIRTVVGHVWQAQESAGAGATAPSRRLSRPLETPSSLQRL</sequence>
<dbReference type="Proteomes" id="UP000069205">
    <property type="component" value="Chromosome"/>
</dbReference>
<dbReference type="InterPro" id="IPR058245">
    <property type="entry name" value="NreC/VraR/RcsB-like_REC"/>
</dbReference>
<dbReference type="PATRIC" id="fig|42253.5.peg.3987"/>
<feature type="region of interest" description="Disordered" evidence="3">
    <location>
        <begin position="129"/>
        <end position="152"/>
    </location>
</feature>
<protein>
    <recommendedName>
        <fullName evidence="4">Response regulatory domain-containing protein</fullName>
    </recommendedName>
</protein>
<reference evidence="5 6" key="1">
    <citation type="journal article" date="2015" name="Proc. Natl. Acad. Sci. U.S.A.">
        <title>Expanded metabolic versatility of ubiquitous nitrite-oxidizing bacteria from the genus Nitrospira.</title>
        <authorList>
            <person name="Koch H."/>
            <person name="Lucker S."/>
            <person name="Albertsen M."/>
            <person name="Kitzinger K."/>
            <person name="Herbold C."/>
            <person name="Spieck E."/>
            <person name="Nielsen P.H."/>
            <person name="Wagner M."/>
            <person name="Daims H."/>
        </authorList>
    </citation>
    <scope>NUCLEOTIDE SEQUENCE [LARGE SCALE GENOMIC DNA]</scope>
    <source>
        <strain evidence="5 6">NSP M-1</strain>
    </source>
</reference>
<dbReference type="STRING" id="42253.NITMOv2_4039"/>